<protein>
    <recommendedName>
        <fullName evidence="14">HAUS augmin-like complex subunit 1</fullName>
    </recommendedName>
</protein>
<evidence type="ECO:0008006" key="14">
    <source>
        <dbReference type="Google" id="ProtNLM"/>
    </source>
</evidence>
<evidence type="ECO:0000256" key="3">
    <source>
        <dbReference type="ARBA" id="ARBA00022490"/>
    </source>
</evidence>
<evidence type="ECO:0000256" key="2">
    <source>
        <dbReference type="ARBA" id="ARBA00005479"/>
    </source>
</evidence>
<dbReference type="Proteomes" id="UP000676310">
    <property type="component" value="Unassembled WGS sequence"/>
</dbReference>
<dbReference type="EMBL" id="CAJRGZ010000015">
    <property type="protein sequence ID" value="CAG5147326.1"/>
    <property type="molecule type" value="Genomic_DNA"/>
</dbReference>
<gene>
    <name evidence="12" type="ORF">ALTATR162_LOCUS2020</name>
</gene>
<comment type="similarity">
    <text evidence="2">Belongs to the HAUS1 family.</text>
</comment>
<dbReference type="Pfam" id="PF25762">
    <property type="entry name" value="HAUS1"/>
    <property type="match status" value="1"/>
</dbReference>
<keyword evidence="13" id="KW-1185">Reference proteome</keyword>
<name>A0A8J2I107_9PLEO</name>
<proteinExistence type="inferred from homology"/>
<dbReference type="PANTHER" id="PTHR31570">
    <property type="entry name" value="HAUS AUGMIN-LIKE COMPLEX SUBUNIT 1"/>
    <property type="match status" value="1"/>
</dbReference>
<comment type="subcellular location">
    <subcellularLocation>
        <location evidence="1">Cytoplasm</location>
        <location evidence="1">Cytoskeleton</location>
        <location evidence="1">Spindle</location>
    </subcellularLocation>
</comment>
<dbReference type="GO" id="GO:0005874">
    <property type="term" value="C:microtubule"/>
    <property type="evidence" value="ECO:0007669"/>
    <property type="project" value="UniProtKB-KW"/>
</dbReference>
<dbReference type="OrthoDB" id="5372507at2759"/>
<keyword evidence="6" id="KW-0498">Mitosis</keyword>
<evidence type="ECO:0000256" key="4">
    <source>
        <dbReference type="ARBA" id="ARBA00022618"/>
    </source>
</evidence>
<sequence length="298" mass="33988">MDNLTPSDLFSPSKARQQRAQAQDWAYIDSWLSYKYAGRTVPTFERNEETLKVLRELSMANERADEEKTVMERLEREALKELDEVQRNEDDEQILSRLKASLTPEGEQALDALASTAVALNTPTANPERIAHALIQHTIASQQFTNQLAHIQALQNYLDKQQALLRTQLHELQTNPAFATPSSLQRQTTEQTRQVKHLRTKIREHEDKLSSLQSSQSRSMTPGSKNIGSAEAITDMLEQQKALDELRERVEGVERQVAEFSGLPADKEAARKEVGKLEVRLDELRRRRDELFEGMVGQ</sequence>
<keyword evidence="5" id="KW-0493">Microtubule</keyword>
<reference evidence="12" key="1">
    <citation type="submission" date="2021-05" db="EMBL/GenBank/DDBJ databases">
        <authorList>
            <person name="Stam R."/>
        </authorList>
    </citation>
    <scope>NUCLEOTIDE SEQUENCE</scope>
    <source>
        <strain evidence="12">CS162</strain>
    </source>
</reference>
<evidence type="ECO:0000256" key="10">
    <source>
        <dbReference type="SAM" id="Coils"/>
    </source>
</evidence>
<dbReference type="GO" id="GO:0051301">
    <property type="term" value="P:cell division"/>
    <property type="evidence" value="ECO:0007669"/>
    <property type="project" value="UniProtKB-KW"/>
</dbReference>
<evidence type="ECO:0000256" key="11">
    <source>
        <dbReference type="SAM" id="MobiDB-lite"/>
    </source>
</evidence>
<dbReference type="GO" id="GO:0005829">
    <property type="term" value="C:cytosol"/>
    <property type="evidence" value="ECO:0007669"/>
    <property type="project" value="TreeGrafter"/>
</dbReference>
<evidence type="ECO:0000256" key="9">
    <source>
        <dbReference type="ARBA" id="ARBA00023306"/>
    </source>
</evidence>
<dbReference type="GO" id="GO:0070652">
    <property type="term" value="C:HAUS complex"/>
    <property type="evidence" value="ECO:0007669"/>
    <property type="project" value="InterPro"/>
</dbReference>
<dbReference type="PANTHER" id="PTHR31570:SF1">
    <property type="entry name" value="HAUS AUGMIN-LIKE COMPLEX SUBUNIT 1"/>
    <property type="match status" value="1"/>
</dbReference>
<keyword evidence="7 10" id="KW-0175">Coiled coil</keyword>
<accession>A0A8J2I107</accession>
<evidence type="ECO:0000256" key="8">
    <source>
        <dbReference type="ARBA" id="ARBA00023212"/>
    </source>
</evidence>
<keyword evidence="9" id="KW-0131">Cell cycle</keyword>
<organism evidence="12 13">
    <name type="scientific">Alternaria atra</name>
    <dbReference type="NCBI Taxonomy" id="119953"/>
    <lineage>
        <taxon>Eukaryota</taxon>
        <taxon>Fungi</taxon>
        <taxon>Dikarya</taxon>
        <taxon>Ascomycota</taxon>
        <taxon>Pezizomycotina</taxon>
        <taxon>Dothideomycetes</taxon>
        <taxon>Pleosporomycetidae</taxon>
        <taxon>Pleosporales</taxon>
        <taxon>Pleosporineae</taxon>
        <taxon>Pleosporaceae</taxon>
        <taxon>Alternaria</taxon>
        <taxon>Alternaria sect. Ulocladioides</taxon>
    </lineage>
</organism>
<evidence type="ECO:0000256" key="7">
    <source>
        <dbReference type="ARBA" id="ARBA00023054"/>
    </source>
</evidence>
<comment type="caution">
    <text evidence="12">The sequence shown here is derived from an EMBL/GenBank/DDBJ whole genome shotgun (WGS) entry which is preliminary data.</text>
</comment>
<dbReference type="RefSeq" id="XP_043165557.1">
    <property type="nucleotide sequence ID" value="XM_043309622.1"/>
</dbReference>
<dbReference type="AlphaFoldDB" id="A0A8J2I107"/>
<keyword evidence="4" id="KW-0132">Cell division</keyword>
<evidence type="ECO:0000313" key="12">
    <source>
        <dbReference type="EMBL" id="CAG5147326.1"/>
    </source>
</evidence>
<evidence type="ECO:0000256" key="5">
    <source>
        <dbReference type="ARBA" id="ARBA00022701"/>
    </source>
</evidence>
<evidence type="ECO:0000256" key="1">
    <source>
        <dbReference type="ARBA" id="ARBA00004186"/>
    </source>
</evidence>
<keyword evidence="8" id="KW-0206">Cytoskeleton</keyword>
<feature type="compositionally biased region" description="Low complexity" evidence="11">
    <location>
        <begin position="210"/>
        <end position="219"/>
    </location>
</feature>
<keyword evidence="3" id="KW-0963">Cytoplasm</keyword>
<dbReference type="GeneID" id="67013420"/>
<feature type="coiled-coil region" evidence="10">
    <location>
        <begin position="47"/>
        <end position="91"/>
    </location>
</feature>
<dbReference type="InterPro" id="IPR026243">
    <property type="entry name" value="HAUS1"/>
</dbReference>
<feature type="region of interest" description="Disordered" evidence="11">
    <location>
        <begin position="203"/>
        <end position="227"/>
    </location>
</feature>
<evidence type="ECO:0000313" key="13">
    <source>
        <dbReference type="Proteomes" id="UP000676310"/>
    </source>
</evidence>
<dbReference type="GO" id="GO:0005819">
    <property type="term" value="C:spindle"/>
    <property type="evidence" value="ECO:0007669"/>
    <property type="project" value="UniProtKB-SubCell"/>
</dbReference>
<dbReference type="GO" id="GO:0051225">
    <property type="term" value="P:spindle assembly"/>
    <property type="evidence" value="ECO:0007669"/>
    <property type="project" value="InterPro"/>
</dbReference>
<evidence type="ECO:0000256" key="6">
    <source>
        <dbReference type="ARBA" id="ARBA00022776"/>
    </source>
</evidence>